<evidence type="ECO:0000313" key="2">
    <source>
        <dbReference type="Proteomes" id="UP000324800"/>
    </source>
</evidence>
<evidence type="ECO:0000313" key="1">
    <source>
        <dbReference type="EMBL" id="KAA6368835.1"/>
    </source>
</evidence>
<sequence>MSSAIKGIRYNSIGLVGQVTNINNKINNINNAPAPEVYIRPEANEIFDIKADKTDTYSKTETDTLLEDKVDKSELIDSYSKTEDDAFLLLKANVIDIVDSYSKTEDDALLLLKTNKPDSYSKTETDTLLDTKAKVADIVDNYSMTEDDALLLLKADKSDIYIKTQADTLLDAKTDKTELIDSYSKTEDDALSLLKANVADLSNYVDLTSTQTISGQKQFGIISVSRISKMSKNDASIHLLDGEVMLVSSIVAQQYLQEVKDIASGKSKVYVYSTQGELNDSIAVQENVAKLVIGYNLYIVDKEVMDYWWDEIDLKMQEMELSDMSNVIATLETATGGGNAIINISIDEIGIMVQRYDNSSVVCAGGGVRSIADIQSVSYSKSEDEALLLLKADKTQPINSDTKIETNNHLNNKADNEVSYTKGENEALLLLKADKTQLIDSYTKIETNNLINNKTDSKVSYTKSEDDTLLLLKADRIQLIDSYTKIETNY</sequence>
<dbReference type="EMBL" id="SNRW01016949">
    <property type="protein sequence ID" value="KAA6368835.1"/>
    <property type="molecule type" value="Genomic_DNA"/>
</dbReference>
<protein>
    <submittedName>
        <fullName evidence="1">Uncharacterized protein</fullName>
    </submittedName>
</protein>
<name>A0A5J4UH18_9EUKA</name>
<organism evidence="1 2">
    <name type="scientific">Streblomastix strix</name>
    <dbReference type="NCBI Taxonomy" id="222440"/>
    <lineage>
        <taxon>Eukaryota</taxon>
        <taxon>Metamonada</taxon>
        <taxon>Preaxostyla</taxon>
        <taxon>Oxymonadida</taxon>
        <taxon>Streblomastigidae</taxon>
        <taxon>Streblomastix</taxon>
    </lineage>
</organism>
<accession>A0A5J4UH18</accession>
<dbReference type="Proteomes" id="UP000324800">
    <property type="component" value="Unassembled WGS sequence"/>
</dbReference>
<gene>
    <name evidence="1" type="ORF">EZS28_035638</name>
</gene>
<dbReference type="AlphaFoldDB" id="A0A5J4UH18"/>
<proteinExistence type="predicted"/>
<feature type="non-terminal residue" evidence="1">
    <location>
        <position position="490"/>
    </location>
</feature>
<comment type="caution">
    <text evidence="1">The sequence shown here is derived from an EMBL/GenBank/DDBJ whole genome shotgun (WGS) entry which is preliminary data.</text>
</comment>
<reference evidence="1 2" key="1">
    <citation type="submission" date="2019-03" db="EMBL/GenBank/DDBJ databases">
        <title>Single cell metagenomics reveals metabolic interactions within the superorganism composed of flagellate Streblomastix strix and complex community of Bacteroidetes bacteria on its surface.</title>
        <authorList>
            <person name="Treitli S.C."/>
            <person name="Kolisko M."/>
            <person name="Husnik F."/>
            <person name="Keeling P."/>
            <person name="Hampl V."/>
        </authorList>
    </citation>
    <scope>NUCLEOTIDE SEQUENCE [LARGE SCALE GENOMIC DNA]</scope>
    <source>
        <strain evidence="1">ST1C</strain>
    </source>
</reference>